<evidence type="ECO:0000313" key="1">
    <source>
        <dbReference type="EMBL" id="VEP13834.1"/>
    </source>
</evidence>
<dbReference type="OrthoDB" id="417079at2"/>
<protein>
    <submittedName>
        <fullName evidence="1">Uncharacterized protein</fullName>
    </submittedName>
</protein>
<sequence>MQKIIERAIQLKKTLVDFVYDAEGEVAVALETYAVEKSHTSSYGIKQQNLTIDLFLTEGKIKNKTPLHIFLEQAKNLNSKDIELVKLWQNNFIGLFEIKEIQENSYQLMNWLTAKTYKVYRSSEIPDKEINRWQLGEIILAIIAPINNLEWIFFSDRIIKGKLSQPKLAVAIGEFRDNYPEFLYADAPELLEQAWESVAVYHQEFVDYLKSDLEEIHEAVRLTLPGYKLNQKIGELQKIMNKKRLAEAGIDDSKSLSEMLAESGASEAEFTEAASDLGADTEAVANIIKNKNKLSMVTPKVDLPPEIKQAESVTVFSHPRWGQMFLPNFEKFTDLLTSESPESQENSNLLVRKYLEQPEANYYVWQQIKQEYPQALEQLLPNYCHKNDFNLETDLDKLLLEHNKPSTPQLPSIASVPIHLNNLFEAAVAQVQKTKSKTKKKKKKKGFL</sequence>
<dbReference type="RefSeq" id="WP_144872058.1">
    <property type="nucleotide sequence ID" value="NZ_LR213966.1"/>
</dbReference>
<accession>A0A563VQZ9</accession>
<gene>
    <name evidence="1" type="ORF">H1P_2200014</name>
</gene>
<dbReference type="AlphaFoldDB" id="A0A563VQZ9"/>
<reference evidence="1 2" key="1">
    <citation type="submission" date="2019-01" db="EMBL/GenBank/DDBJ databases">
        <authorList>
            <person name="Brito A."/>
        </authorList>
    </citation>
    <scope>NUCLEOTIDE SEQUENCE [LARGE SCALE GENOMIC DNA]</scope>
    <source>
        <strain evidence="1">1</strain>
    </source>
</reference>
<dbReference type="Proteomes" id="UP000320055">
    <property type="component" value="Unassembled WGS sequence"/>
</dbReference>
<keyword evidence="2" id="KW-1185">Reference proteome</keyword>
<name>A0A563VQZ9_9CYAN</name>
<organism evidence="1 2">
    <name type="scientific">Hyella patelloides LEGE 07179</name>
    <dbReference type="NCBI Taxonomy" id="945734"/>
    <lineage>
        <taxon>Bacteria</taxon>
        <taxon>Bacillati</taxon>
        <taxon>Cyanobacteriota</taxon>
        <taxon>Cyanophyceae</taxon>
        <taxon>Pleurocapsales</taxon>
        <taxon>Hyellaceae</taxon>
        <taxon>Hyella</taxon>
    </lineage>
</organism>
<dbReference type="EMBL" id="CAACVJ010000136">
    <property type="protein sequence ID" value="VEP13834.1"/>
    <property type="molecule type" value="Genomic_DNA"/>
</dbReference>
<evidence type="ECO:0000313" key="2">
    <source>
        <dbReference type="Proteomes" id="UP000320055"/>
    </source>
</evidence>
<proteinExistence type="predicted"/>